<evidence type="ECO:0000256" key="5">
    <source>
        <dbReference type="ARBA" id="ARBA00022771"/>
    </source>
</evidence>
<dbReference type="Gene3D" id="6.10.140.2220">
    <property type="match status" value="1"/>
</dbReference>
<accession>A0A4C2EAN9</accession>
<protein>
    <recommendedName>
        <fullName evidence="9">MYND-type domain-containing protein</fullName>
    </recommendedName>
</protein>
<proteinExistence type="inferred from homology"/>
<dbReference type="InterPro" id="IPR051664">
    <property type="entry name" value="MYND-type_zinc_finger"/>
</dbReference>
<feature type="domain" description="MYND-type" evidence="9">
    <location>
        <begin position="500"/>
        <end position="541"/>
    </location>
</feature>
<comment type="caution">
    <text evidence="10">The sequence shown here is derived from an EMBL/GenBank/DDBJ whole genome shotgun (WGS) entry which is preliminary data.</text>
</comment>
<organism evidence="10 11">
    <name type="scientific">Zygosaccharomyces mellis</name>
    <dbReference type="NCBI Taxonomy" id="42258"/>
    <lineage>
        <taxon>Eukaryota</taxon>
        <taxon>Fungi</taxon>
        <taxon>Dikarya</taxon>
        <taxon>Ascomycota</taxon>
        <taxon>Saccharomycotina</taxon>
        <taxon>Saccharomycetes</taxon>
        <taxon>Saccharomycetales</taxon>
        <taxon>Saccharomycetaceae</taxon>
        <taxon>Zygosaccharomyces</taxon>
    </lineage>
</organism>
<gene>
    <name evidence="10" type="ORF">ZYGM_001647</name>
</gene>
<dbReference type="GO" id="GO:0006511">
    <property type="term" value="P:ubiquitin-dependent protein catabolic process"/>
    <property type="evidence" value="ECO:0007669"/>
    <property type="project" value="TreeGrafter"/>
</dbReference>
<dbReference type="PANTHER" id="PTHR47442">
    <property type="entry name" value="MYND-TYPE ZINC FINGER PROTEIN MUB1"/>
    <property type="match status" value="1"/>
</dbReference>
<evidence type="ECO:0000256" key="4">
    <source>
        <dbReference type="ARBA" id="ARBA00022723"/>
    </source>
</evidence>
<dbReference type="OrthoDB" id="5594178at2759"/>
<name>A0A4C2EAN9_9SACH</name>
<dbReference type="GO" id="GO:1990304">
    <property type="term" value="C:MUB1-RAD6-UBR2 ubiquitin ligase complex"/>
    <property type="evidence" value="ECO:0007669"/>
    <property type="project" value="TreeGrafter"/>
</dbReference>
<dbReference type="PANTHER" id="PTHR47442:SF1">
    <property type="entry name" value="MYND-TYPE ZINC FINGER PROTEIN MUB1"/>
    <property type="match status" value="1"/>
</dbReference>
<evidence type="ECO:0000256" key="7">
    <source>
        <dbReference type="PROSITE-ProRule" id="PRU00134"/>
    </source>
</evidence>
<feature type="compositionally biased region" description="Polar residues" evidence="8">
    <location>
        <begin position="675"/>
        <end position="695"/>
    </location>
</feature>
<keyword evidence="3" id="KW-0963">Cytoplasm</keyword>
<keyword evidence="4" id="KW-0479">Metal-binding</keyword>
<dbReference type="InterPro" id="IPR002893">
    <property type="entry name" value="Znf_MYND"/>
</dbReference>
<dbReference type="PROSITE" id="PS50865">
    <property type="entry name" value="ZF_MYND_2"/>
    <property type="match status" value="1"/>
</dbReference>
<evidence type="ECO:0000313" key="10">
    <source>
        <dbReference type="EMBL" id="GCE99422.1"/>
    </source>
</evidence>
<dbReference type="GO" id="GO:0007163">
    <property type="term" value="P:establishment or maintenance of cell polarity"/>
    <property type="evidence" value="ECO:0007669"/>
    <property type="project" value="TreeGrafter"/>
</dbReference>
<evidence type="ECO:0000256" key="1">
    <source>
        <dbReference type="ARBA" id="ARBA00004496"/>
    </source>
</evidence>
<dbReference type="SUPFAM" id="SSF144232">
    <property type="entry name" value="HIT/MYND zinc finger-like"/>
    <property type="match status" value="1"/>
</dbReference>
<feature type="region of interest" description="Disordered" evidence="8">
    <location>
        <begin position="613"/>
        <end position="713"/>
    </location>
</feature>
<comment type="similarity">
    <text evidence="2">Belongs to the MUB1/samB family.</text>
</comment>
<evidence type="ECO:0000256" key="6">
    <source>
        <dbReference type="ARBA" id="ARBA00022833"/>
    </source>
</evidence>
<comment type="subcellular location">
    <subcellularLocation>
        <location evidence="1">Cytoplasm</location>
    </subcellularLocation>
</comment>
<dbReference type="EMBL" id="BIMX01000010">
    <property type="protein sequence ID" value="GCE99422.1"/>
    <property type="molecule type" value="Genomic_DNA"/>
</dbReference>
<dbReference type="GO" id="GO:0005737">
    <property type="term" value="C:cytoplasm"/>
    <property type="evidence" value="ECO:0007669"/>
    <property type="project" value="UniProtKB-SubCell"/>
</dbReference>
<reference evidence="10 11" key="1">
    <citation type="submission" date="2019-01" db="EMBL/GenBank/DDBJ databases">
        <title>Draft Genome Sequencing of Zygosaccharomyces mellis Ca-7.</title>
        <authorList>
            <person name="Shiwa Y."/>
            <person name="Kanesaki Y."/>
            <person name="Ishige T."/>
            <person name="Mura K."/>
            <person name="Hori T."/>
            <person name="Tamura T."/>
        </authorList>
    </citation>
    <scope>NUCLEOTIDE SEQUENCE [LARGE SCALE GENOMIC DNA]</scope>
    <source>
        <strain evidence="10 11">Ca-7</strain>
    </source>
</reference>
<keyword evidence="11" id="KW-1185">Reference proteome</keyword>
<sequence length="713" mass="80267">MRDSNHRSVLANRPVVTITSTVYDRRALDLNSNVPLINSLNHLTYLTSNSGKVRETIANDGALERLVSILHGCHVSLYGLLQLDLKKVNKHRRAKMVCQQKNLAMCAWKWTLAFQCLVLTGTRGTEQIRKKVVLSGVVPVLATVLDNYLLYHKNYDHLTGTKVDVDLRSLDSEQSYRQLRESENESFAHYLEYLTGREDLRLSEDPDFVSEDLQSVSTTLPSDFADIWSTFNDHGRNSSDRNSCDSPNENADGLLDKGLSDDRYFMVDDDSKLSISIPRDFFLGRIIPKQDDVIWSLQLLAFISKYTYMKQQLQSVRLIESLSFRSIVGRVQKRRNDKAHNKKPAKNCPSSFPSVSNVHEFDIPMQEQEEDPFLAELQELANKCRQSQREKELDGVVPIQNPYEYYNKVLPSPELSPRIKSENQLVENFKSKWNYKNLITDLDDETWVYSSLKQSLNLFPLVERYTVSSKNPHDMIYWSSVIMRNSCRKNEITGVRQCANFACGKWEDYPRQFAKCRRCKRTKYCSRDCQLKAWTYHRYWCHEVGSGMNTAGSNTGANTPGGSTASSSVPVPTGNNGTIMAIGDNNGTITDTEVTGTGAVVTGLGVHFRGVSVGQTTNTTTNTTTTTTTNNNNNNNNNNTNAGSMNRTDDITTNAPNTAGIVGTHANTHGDINVDRNTTNNSDIGMTRQTPNTSLDQEDEMITTDDNDNDNLA</sequence>
<dbReference type="GO" id="GO:0008270">
    <property type="term" value="F:zinc ion binding"/>
    <property type="evidence" value="ECO:0007669"/>
    <property type="project" value="UniProtKB-KW"/>
</dbReference>
<keyword evidence="6" id="KW-0862">Zinc</keyword>
<dbReference type="AlphaFoldDB" id="A0A4C2EAN9"/>
<dbReference type="Proteomes" id="UP000301737">
    <property type="component" value="Unassembled WGS sequence"/>
</dbReference>
<evidence type="ECO:0000313" key="11">
    <source>
        <dbReference type="Proteomes" id="UP000301737"/>
    </source>
</evidence>
<dbReference type="FunFam" id="6.10.140.2220:FF:000003">
    <property type="entry name" value="MYND-type zinc finger protein"/>
    <property type="match status" value="1"/>
</dbReference>
<dbReference type="Pfam" id="PF01753">
    <property type="entry name" value="zf-MYND"/>
    <property type="match status" value="1"/>
</dbReference>
<feature type="compositionally biased region" description="Acidic residues" evidence="8">
    <location>
        <begin position="696"/>
        <end position="713"/>
    </location>
</feature>
<evidence type="ECO:0000256" key="8">
    <source>
        <dbReference type="SAM" id="MobiDB-lite"/>
    </source>
</evidence>
<evidence type="ECO:0000256" key="3">
    <source>
        <dbReference type="ARBA" id="ARBA00022490"/>
    </source>
</evidence>
<evidence type="ECO:0000259" key="9">
    <source>
        <dbReference type="PROSITE" id="PS50865"/>
    </source>
</evidence>
<keyword evidence="5 7" id="KW-0863">Zinc-finger</keyword>
<feature type="compositionally biased region" description="Polar residues" evidence="8">
    <location>
        <begin position="642"/>
        <end position="657"/>
    </location>
</feature>
<evidence type="ECO:0000256" key="2">
    <source>
        <dbReference type="ARBA" id="ARBA00010655"/>
    </source>
</evidence>
<feature type="compositionally biased region" description="Low complexity" evidence="8">
    <location>
        <begin position="616"/>
        <end position="641"/>
    </location>
</feature>